<feature type="compositionally biased region" description="Low complexity" evidence="1">
    <location>
        <begin position="43"/>
        <end position="54"/>
    </location>
</feature>
<sequence>MGGTWEGSTKFDQTENSFRTQRFIAAGLQLKSAITCEWRTSHPRSSPPRASLASRARHRTTYGRPLSAPRFERSLLAGFRTDAAERDVTRNARMLSTRPKRRRSEICDEHLDCSAGSVDGVVLASRV</sequence>
<dbReference type="AlphaFoldDB" id="A0AAV1J1E0"/>
<proteinExistence type="predicted"/>
<gene>
    <name evidence="2" type="ORF">LNINA_LOCUS2542</name>
</gene>
<feature type="region of interest" description="Disordered" evidence="1">
    <location>
        <begin position="38"/>
        <end position="66"/>
    </location>
</feature>
<evidence type="ECO:0000313" key="3">
    <source>
        <dbReference type="Proteomes" id="UP001497472"/>
    </source>
</evidence>
<dbReference type="EMBL" id="CAVLEF010000003">
    <property type="protein sequence ID" value="CAK1542668.1"/>
    <property type="molecule type" value="Genomic_DNA"/>
</dbReference>
<reference evidence="2 3" key="1">
    <citation type="submission" date="2023-11" db="EMBL/GenBank/DDBJ databases">
        <authorList>
            <person name="Okamura Y."/>
        </authorList>
    </citation>
    <scope>NUCLEOTIDE SEQUENCE [LARGE SCALE GENOMIC DNA]</scope>
</reference>
<comment type="caution">
    <text evidence="2">The sequence shown here is derived from an EMBL/GenBank/DDBJ whole genome shotgun (WGS) entry which is preliminary data.</text>
</comment>
<organism evidence="2 3">
    <name type="scientific">Leptosia nina</name>
    <dbReference type="NCBI Taxonomy" id="320188"/>
    <lineage>
        <taxon>Eukaryota</taxon>
        <taxon>Metazoa</taxon>
        <taxon>Ecdysozoa</taxon>
        <taxon>Arthropoda</taxon>
        <taxon>Hexapoda</taxon>
        <taxon>Insecta</taxon>
        <taxon>Pterygota</taxon>
        <taxon>Neoptera</taxon>
        <taxon>Endopterygota</taxon>
        <taxon>Lepidoptera</taxon>
        <taxon>Glossata</taxon>
        <taxon>Ditrysia</taxon>
        <taxon>Papilionoidea</taxon>
        <taxon>Pieridae</taxon>
        <taxon>Pierinae</taxon>
        <taxon>Leptosia</taxon>
    </lineage>
</organism>
<keyword evidence="3" id="KW-1185">Reference proteome</keyword>
<evidence type="ECO:0000313" key="2">
    <source>
        <dbReference type="EMBL" id="CAK1542668.1"/>
    </source>
</evidence>
<dbReference type="Proteomes" id="UP001497472">
    <property type="component" value="Unassembled WGS sequence"/>
</dbReference>
<evidence type="ECO:0000256" key="1">
    <source>
        <dbReference type="SAM" id="MobiDB-lite"/>
    </source>
</evidence>
<name>A0AAV1J1E0_9NEOP</name>
<protein>
    <submittedName>
        <fullName evidence="2">Uncharacterized protein</fullName>
    </submittedName>
</protein>
<accession>A0AAV1J1E0</accession>